<accession>A0A411X2R0</accession>
<proteinExistence type="predicted"/>
<organism evidence="1 4">
    <name type="scientific">Pseudoduganella albidiflava</name>
    <dbReference type="NCBI Taxonomy" id="321983"/>
    <lineage>
        <taxon>Bacteria</taxon>
        <taxon>Pseudomonadati</taxon>
        <taxon>Pseudomonadota</taxon>
        <taxon>Betaproteobacteria</taxon>
        <taxon>Burkholderiales</taxon>
        <taxon>Oxalobacteraceae</taxon>
        <taxon>Telluria group</taxon>
        <taxon>Pseudoduganella</taxon>
    </lineage>
</organism>
<evidence type="ECO:0000313" key="1">
    <source>
        <dbReference type="EMBL" id="GGY68034.1"/>
    </source>
</evidence>
<dbReference type="Pfam" id="PF05354">
    <property type="entry name" value="Phage_attach"/>
    <property type="match status" value="1"/>
</dbReference>
<keyword evidence="3" id="KW-1185">Reference proteome</keyword>
<dbReference type="RefSeq" id="WP_131147394.1">
    <property type="nucleotide sequence ID" value="NZ_BMWV01000023.1"/>
</dbReference>
<reference evidence="2 3" key="2">
    <citation type="submission" date="2019-02" db="EMBL/GenBank/DDBJ databases">
        <title>Draft Genome Sequences of Six Type Strains of the Genus Massilia.</title>
        <authorList>
            <person name="Miess H."/>
            <person name="Frediansyhah A."/>
            <person name="Gross H."/>
        </authorList>
    </citation>
    <scope>NUCLEOTIDE SEQUENCE [LARGE SCALE GENOMIC DNA]</scope>
    <source>
        <strain evidence="2 3">DSM 17472</strain>
    </source>
</reference>
<gene>
    <name evidence="2" type="ORF">EYF70_22525</name>
    <name evidence="1" type="ORF">GCM10007387_57770</name>
</gene>
<dbReference type="InterPro" id="IPR008018">
    <property type="entry name" value="Phage_tail_attach_FII"/>
</dbReference>
<dbReference type="EMBL" id="CP036401">
    <property type="protein sequence ID" value="QBI03291.1"/>
    <property type="molecule type" value="Genomic_DNA"/>
</dbReference>
<sequence length="100" mass="10921">MFALLEARTNRVAMTRLANARAQFGDKDVPVIFDAQFKVGMVGVVGMGAAVPQMTIASDQVPEVFVGTEIRVNNVPWIVSDRQPDGEQPYGLTAVFLERP</sequence>
<dbReference type="OrthoDB" id="8781007at2"/>
<dbReference type="EMBL" id="BMWV01000023">
    <property type="protein sequence ID" value="GGY68034.1"/>
    <property type="molecule type" value="Genomic_DNA"/>
</dbReference>
<evidence type="ECO:0000313" key="2">
    <source>
        <dbReference type="EMBL" id="QBI03291.1"/>
    </source>
</evidence>
<evidence type="ECO:0000313" key="4">
    <source>
        <dbReference type="Proteomes" id="UP000628442"/>
    </source>
</evidence>
<protein>
    <recommendedName>
        <fullName evidence="5">PilZ domain-containing protein</fullName>
    </recommendedName>
</protein>
<evidence type="ECO:0008006" key="5">
    <source>
        <dbReference type="Google" id="ProtNLM"/>
    </source>
</evidence>
<dbReference type="AlphaFoldDB" id="A0A411X2R0"/>
<reference evidence="1" key="3">
    <citation type="submission" date="2022-12" db="EMBL/GenBank/DDBJ databases">
        <authorList>
            <person name="Sun Q."/>
            <person name="Kim S."/>
        </authorList>
    </citation>
    <scope>NUCLEOTIDE SEQUENCE</scope>
    <source>
        <strain evidence="1">KCTC 12343</strain>
    </source>
</reference>
<reference evidence="1" key="1">
    <citation type="journal article" date="2014" name="Int. J. Syst. Evol. Microbiol.">
        <title>Complete genome sequence of Corynebacterium casei LMG S-19264T (=DSM 44701T), isolated from a smear-ripened cheese.</title>
        <authorList>
            <consortium name="US DOE Joint Genome Institute (JGI-PGF)"/>
            <person name="Walter F."/>
            <person name="Albersmeier A."/>
            <person name="Kalinowski J."/>
            <person name="Ruckert C."/>
        </authorList>
    </citation>
    <scope>NUCLEOTIDE SEQUENCE</scope>
    <source>
        <strain evidence="1">KCTC 12343</strain>
    </source>
</reference>
<dbReference type="Proteomes" id="UP000292307">
    <property type="component" value="Chromosome"/>
</dbReference>
<name>A0A411X2R0_9BURK</name>
<dbReference type="Proteomes" id="UP000628442">
    <property type="component" value="Unassembled WGS sequence"/>
</dbReference>
<dbReference type="InterPro" id="IPR053734">
    <property type="entry name" value="Phage_Head-Tail_Connect_sf"/>
</dbReference>
<dbReference type="Gene3D" id="2.40.10.180">
    <property type="entry name" value="Phage tail proteins"/>
    <property type="match status" value="1"/>
</dbReference>
<dbReference type="GO" id="GO:0019068">
    <property type="term" value="P:virion assembly"/>
    <property type="evidence" value="ECO:0007669"/>
    <property type="project" value="InterPro"/>
</dbReference>
<evidence type="ECO:0000313" key="3">
    <source>
        <dbReference type="Proteomes" id="UP000292307"/>
    </source>
</evidence>